<proteinExistence type="predicted"/>
<dbReference type="SUPFAM" id="SSF101960">
    <property type="entry name" value="Stabilizer of iron transporter SufD"/>
    <property type="match status" value="1"/>
</dbReference>
<sequence length="315" mass="33877">MTVQDKMAALIEIAERTGAAHEAFRSDDAIYVVVHGNEILGAHQVPGVHIEATETDEGIDASITVRRGVILPKPVNLCFGHLGKEGRQVINSHVVIEDGARAVFMAHCIFPNATLFLHAMEGTIEIGSDASFAYREVHIHSKEGRIEVRPVSRVRVGPGSLYRGDFTLVEGRVGDLNLDFDVEAWGVKSRVEVTSKVYGKYDDNCEVRDMVRLTGEGSSALIKARVVLTDESRGRFLGLIDGAAAGARGHLDCTEIVQGKAQAEASPVVKASHPEAEITHEAAIGRIADDKIAGLMAKGLSEDEAIDVIVSGLLR</sequence>
<evidence type="ECO:0000313" key="2">
    <source>
        <dbReference type="EMBL" id="QTX31388.1"/>
    </source>
</evidence>
<dbReference type="RefSeq" id="WP_274372544.1">
    <property type="nucleotide sequence ID" value="NZ_CP072943.1"/>
</dbReference>
<dbReference type="InterPro" id="IPR037284">
    <property type="entry name" value="SUF_FeS_clus_asmbl_SufBD_sf"/>
</dbReference>
<reference evidence="3" key="1">
    <citation type="submission" date="2021-04" db="EMBL/GenBank/DDBJ databases">
        <title>A novel Synergistetes isolate from a pyrite-forming mixed culture.</title>
        <authorList>
            <person name="Bunk B."/>
            <person name="Sproer C."/>
            <person name="Spring S."/>
            <person name="Pester M."/>
        </authorList>
    </citation>
    <scope>NUCLEOTIDE SEQUENCE [LARGE SCALE GENOMIC DNA]</scope>
    <source>
        <strain evidence="3">J.5.4.2-T.3.5.2</strain>
    </source>
</reference>
<dbReference type="AlphaFoldDB" id="A0A9Q7EU13"/>
<dbReference type="Proteomes" id="UP000671879">
    <property type="component" value="Chromosome"/>
</dbReference>
<dbReference type="Pfam" id="PF01458">
    <property type="entry name" value="SUFBD_core"/>
    <property type="match status" value="1"/>
</dbReference>
<dbReference type="EMBL" id="CP072943">
    <property type="protein sequence ID" value="QTX31388.1"/>
    <property type="molecule type" value="Genomic_DNA"/>
</dbReference>
<organism evidence="2 3">
    <name type="scientific">Aminithiophilus ramosus</name>
    <dbReference type="NCBI Taxonomy" id="3029084"/>
    <lineage>
        <taxon>Bacteria</taxon>
        <taxon>Thermotogati</taxon>
        <taxon>Synergistota</taxon>
        <taxon>Synergistia</taxon>
        <taxon>Synergistales</taxon>
        <taxon>Aminithiophilaceae</taxon>
        <taxon>Aminithiophilus</taxon>
    </lineage>
</organism>
<name>A0A9Q7EU13_9BACT</name>
<dbReference type="InterPro" id="IPR000825">
    <property type="entry name" value="SUF_FeS_clus_asmbl_SufBD_core"/>
</dbReference>
<protein>
    <submittedName>
        <fullName evidence="2">SufD family Fe-S cluster assembly protein</fullName>
    </submittedName>
</protein>
<evidence type="ECO:0000313" key="3">
    <source>
        <dbReference type="Proteomes" id="UP000671879"/>
    </source>
</evidence>
<dbReference type="GO" id="GO:0016226">
    <property type="term" value="P:iron-sulfur cluster assembly"/>
    <property type="evidence" value="ECO:0007669"/>
    <property type="project" value="InterPro"/>
</dbReference>
<dbReference type="InterPro" id="IPR055346">
    <property type="entry name" value="Fe-S_cluster_assembly_SufBD"/>
</dbReference>
<evidence type="ECO:0000259" key="1">
    <source>
        <dbReference type="Pfam" id="PF01458"/>
    </source>
</evidence>
<gene>
    <name evidence="2" type="ORF">KAR29_08340</name>
</gene>
<feature type="domain" description="SUF system FeS cluster assembly SufBD core" evidence="1">
    <location>
        <begin position="88"/>
        <end position="312"/>
    </location>
</feature>
<dbReference type="PANTHER" id="PTHR30508">
    <property type="entry name" value="FES CLUSTER ASSEMBLY PROTEIN SUF"/>
    <property type="match status" value="1"/>
</dbReference>
<dbReference type="KEGG" id="aram:KAR29_08340"/>
<accession>A0A9Q7EU13</accession>
<keyword evidence="3" id="KW-1185">Reference proteome</keyword>
<dbReference type="PANTHER" id="PTHR30508:SF6">
    <property type="entry name" value="UPF0051 PROTEIN MJ0034"/>
    <property type="match status" value="1"/>
</dbReference>